<reference evidence="6 7" key="1">
    <citation type="submission" date="2019-03" db="EMBL/GenBank/DDBJ databases">
        <title>Algoriphagus sp. nov, a new strain isolated from root system soil of mangrove plant Kandelia.</title>
        <authorList>
            <person name="Yin Q."/>
            <person name="Wang K."/>
            <person name="Song Z."/>
        </authorList>
    </citation>
    <scope>NUCLEOTIDE SEQUENCE [LARGE SCALE GENOMIC DNA]</scope>
    <source>
        <strain evidence="6 7">XY-J91</strain>
    </source>
</reference>
<sequence length="841" mass="94335">MFFGLSVLASCEEPGPLPETPDSPVRSPEEELLTFQIDQGLEVQLVAQEPLVESPVIIQFDQWGRLWVVEMRGYMNDMEGSEEHQRVGRIAILEDLDGDGEMDHRITYLDSLVMPRALGLFGNGALIAENNSLWITEDLDGDWVADRKVLLDSTYAANGIPEHSDNGFVRNLDNWYYSAKSRLRYKLLDGEWIRDSTEFRGQWGISQDDQGRLIYNYNWSQLHGDLVPPNSIGRNEFHQPSSGIDYGLTIDRRVYPIRSNPAVNRGYIPGTLDSAKRLLEFTSASAPTVYRSSLLPKEYHGNMFVMENAGNLIKRNVVTENGFYLEAKDPNPGREFMASTDERFRPVFAAVGPDGGLYIADMYQGIVQHGSYMTDYLKEQTLNRKLDYPGHMGRIWRIVPKRTSTRSPEKLGELSFEELTPYLDHSDGWHRDMAQRLLVESAQKNLAPQLENFISNQAKTDLGKIHALWTLEGLQALSPEFLLEILEKADYGVKTHVLRLFEPFAKEDSEIAKALAEVVQKYLNQSTPRFKLQVALSSYVFDSSDQMKILVSVLKGFGEDPVFRDAILSSLQGQELEFLSYLRDSEWSEKESQEKAIFLEMLTSAVVQGGDLEEVRQLLSQIESSSQHWTSSAILSGLATQGGNLDNLGKFSLRERPILFGDNSPISDNSALARAKNLFRWEGFSPEKSKEGALALDENSQKLFTEGRQKYLASCAGCHGGNGGGVNRMGPPLDGSEWVIGDERRLALILLHGIEGPISVKGKLYDAPEILPVMPSHSTMDDRSIAAILTYIRNEWGNHAGPIPPRLVGGTRHTSQGRVYPWSETELNAHIAKLNQTDSNP</sequence>
<dbReference type="AlphaFoldDB" id="A0A4Y9QQ56"/>
<dbReference type="GO" id="GO:0046872">
    <property type="term" value="F:metal ion binding"/>
    <property type="evidence" value="ECO:0007669"/>
    <property type="project" value="UniProtKB-KW"/>
</dbReference>
<evidence type="ECO:0000256" key="1">
    <source>
        <dbReference type="ARBA" id="ARBA00022617"/>
    </source>
</evidence>
<dbReference type="OrthoDB" id="9808161at2"/>
<evidence type="ECO:0000256" key="4">
    <source>
        <dbReference type="PROSITE-ProRule" id="PRU00433"/>
    </source>
</evidence>
<keyword evidence="7" id="KW-1185">Reference proteome</keyword>
<dbReference type="EMBL" id="SPSB01000003">
    <property type="protein sequence ID" value="TFV94781.1"/>
    <property type="molecule type" value="Genomic_DNA"/>
</dbReference>
<dbReference type="InterPro" id="IPR009056">
    <property type="entry name" value="Cyt_c-like_dom"/>
</dbReference>
<dbReference type="Proteomes" id="UP000297647">
    <property type="component" value="Unassembled WGS sequence"/>
</dbReference>
<keyword evidence="2 4" id="KW-0479">Metal-binding</keyword>
<evidence type="ECO:0000313" key="6">
    <source>
        <dbReference type="EMBL" id="TFV94781.1"/>
    </source>
</evidence>
<organism evidence="6 7">
    <name type="scientific">Algoriphagus kandeliae</name>
    <dbReference type="NCBI Taxonomy" id="2562278"/>
    <lineage>
        <taxon>Bacteria</taxon>
        <taxon>Pseudomonadati</taxon>
        <taxon>Bacteroidota</taxon>
        <taxon>Cytophagia</taxon>
        <taxon>Cytophagales</taxon>
        <taxon>Cyclobacteriaceae</taxon>
        <taxon>Algoriphagus</taxon>
    </lineage>
</organism>
<dbReference type="Pfam" id="PF23500">
    <property type="entry name" value="DUF7133"/>
    <property type="match status" value="1"/>
</dbReference>
<dbReference type="Gene3D" id="1.25.10.10">
    <property type="entry name" value="Leucine-rich Repeat Variant"/>
    <property type="match status" value="1"/>
</dbReference>
<proteinExistence type="predicted"/>
<protein>
    <submittedName>
        <fullName evidence="6">Dehydrogenase</fullName>
    </submittedName>
</protein>
<dbReference type="InterPro" id="IPR011042">
    <property type="entry name" value="6-blade_b-propeller_TolB-like"/>
</dbReference>
<evidence type="ECO:0000259" key="5">
    <source>
        <dbReference type="PROSITE" id="PS51007"/>
    </source>
</evidence>
<accession>A0A4Y9QQ56</accession>
<dbReference type="SUPFAM" id="SSF46626">
    <property type="entry name" value="Cytochrome c"/>
    <property type="match status" value="1"/>
</dbReference>
<keyword evidence="3 4" id="KW-0408">Iron</keyword>
<evidence type="ECO:0000256" key="3">
    <source>
        <dbReference type="ARBA" id="ARBA00023004"/>
    </source>
</evidence>
<feature type="domain" description="Cytochrome c" evidence="5">
    <location>
        <begin position="702"/>
        <end position="796"/>
    </location>
</feature>
<dbReference type="PANTHER" id="PTHR33546">
    <property type="entry name" value="LARGE, MULTIFUNCTIONAL SECRETED PROTEIN-RELATED"/>
    <property type="match status" value="1"/>
</dbReference>
<comment type="caution">
    <text evidence="6">The sequence shown here is derived from an EMBL/GenBank/DDBJ whole genome shotgun (WGS) entry which is preliminary data.</text>
</comment>
<evidence type="ECO:0000313" key="7">
    <source>
        <dbReference type="Proteomes" id="UP000297647"/>
    </source>
</evidence>
<dbReference type="Gene3D" id="1.10.760.10">
    <property type="entry name" value="Cytochrome c-like domain"/>
    <property type="match status" value="1"/>
</dbReference>
<gene>
    <name evidence="6" type="ORF">E4S40_10045</name>
</gene>
<dbReference type="SUPFAM" id="SSF50952">
    <property type="entry name" value="Soluble quinoprotein glucose dehydrogenase"/>
    <property type="match status" value="1"/>
</dbReference>
<dbReference type="Pfam" id="PF00034">
    <property type="entry name" value="Cytochrom_C"/>
    <property type="match status" value="1"/>
</dbReference>
<evidence type="ECO:0000256" key="2">
    <source>
        <dbReference type="ARBA" id="ARBA00022723"/>
    </source>
</evidence>
<dbReference type="PROSITE" id="PS51007">
    <property type="entry name" value="CYTC"/>
    <property type="match status" value="1"/>
</dbReference>
<dbReference type="Gene3D" id="2.120.10.30">
    <property type="entry name" value="TolB, C-terminal domain"/>
    <property type="match status" value="1"/>
</dbReference>
<dbReference type="GO" id="GO:0020037">
    <property type="term" value="F:heme binding"/>
    <property type="evidence" value="ECO:0007669"/>
    <property type="project" value="InterPro"/>
</dbReference>
<dbReference type="InterPro" id="IPR011989">
    <property type="entry name" value="ARM-like"/>
</dbReference>
<name>A0A4Y9QQ56_9BACT</name>
<dbReference type="InterPro" id="IPR011041">
    <property type="entry name" value="Quinoprot_gluc/sorb_DH_b-prop"/>
</dbReference>
<dbReference type="InterPro" id="IPR036909">
    <property type="entry name" value="Cyt_c-like_dom_sf"/>
</dbReference>
<dbReference type="PANTHER" id="PTHR33546:SF1">
    <property type="entry name" value="LARGE, MULTIFUNCTIONAL SECRETED PROTEIN"/>
    <property type="match status" value="1"/>
</dbReference>
<dbReference type="InterPro" id="IPR055557">
    <property type="entry name" value="DUF7133"/>
</dbReference>
<keyword evidence="1 4" id="KW-0349">Heme</keyword>
<dbReference type="GO" id="GO:0009055">
    <property type="term" value="F:electron transfer activity"/>
    <property type="evidence" value="ECO:0007669"/>
    <property type="project" value="InterPro"/>
</dbReference>